<feature type="transmembrane region" description="Helical" evidence="7">
    <location>
        <begin position="161"/>
        <end position="179"/>
    </location>
</feature>
<evidence type="ECO:0000256" key="4">
    <source>
        <dbReference type="ARBA" id="ARBA00022801"/>
    </source>
</evidence>
<dbReference type="SMART" id="SM00014">
    <property type="entry name" value="acidPPc"/>
    <property type="match status" value="1"/>
</dbReference>
<reference evidence="9" key="1">
    <citation type="submission" date="2022-07" db="EMBL/GenBank/DDBJ databases">
        <title>Complete Genome Sequence of the Radioresistant Bacterium Deinococcus aetherius ST0316, Isolated from the Air Dust collected in Lower Stratosphere above Japan.</title>
        <authorList>
            <person name="Satoh K."/>
            <person name="Hagiwara K."/>
            <person name="Katsumata K."/>
            <person name="Kubo A."/>
            <person name="Yokobori S."/>
            <person name="Yamagishi A."/>
            <person name="Oono Y."/>
            <person name="Narumi I."/>
        </authorList>
    </citation>
    <scope>NUCLEOTIDE SEQUENCE</scope>
    <source>
        <strain evidence="9">ST0316</strain>
    </source>
</reference>
<dbReference type="PANTHER" id="PTHR14969">
    <property type="entry name" value="SPHINGOSINE-1-PHOSPHATE PHOSPHOHYDROLASE"/>
    <property type="match status" value="1"/>
</dbReference>
<dbReference type="InterPro" id="IPR036938">
    <property type="entry name" value="PAP2/HPO_sf"/>
</dbReference>
<evidence type="ECO:0000313" key="10">
    <source>
        <dbReference type="Proteomes" id="UP001064971"/>
    </source>
</evidence>
<gene>
    <name evidence="9" type="ORF">DAETH_15720</name>
</gene>
<accession>A0ABM8AD19</accession>
<feature type="domain" description="Phosphatidic acid phosphatase type 2/haloperoxidase" evidence="8">
    <location>
        <begin position="96"/>
        <end position="206"/>
    </location>
</feature>
<keyword evidence="5 7" id="KW-1133">Transmembrane helix</keyword>
<dbReference type="EMBL" id="AP026560">
    <property type="protein sequence ID" value="BDP41603.1"/>
    <property type="molecule type" value="Genomic_DNA"/>
</dbReference>
<evidence type="ECO:0000313" key="9">
    <source>
        <dbReference type="EMBL" id="BDP41603.1"/>
    </source>
</evidence>
<dbReference type="PANTHER" id="PTHR14969:SF62">
    <property type="entry name" value="DECAPRENYLPHOSPHORYL-5-PHOSPHORIBOSE PHOSPHATASE RV3807C-RELATED"/>
    <property type="match status" value="1"/>
</dbReference>
<dbReference type="Proteomes" id="UP001064971">
    <property type="component" value="Chromosome"/>
</dbReference>
<comment type="subcellular location">
    <subcellularLocation>
        <location evidence="1">Cell membrane</location>
        <topology evidence="1">Multi-pass membrane protein</topology>
    </subcellularLocation>
</comment>
<dbReference type="RefSeq" id="WP_264774345.1">
    <property type="nucleotide sequence ID" value="NZ_AP026560.1"/>
</dbReference>
<feature type="transmembrane region" description="Helical" evidence="7">
    <location>
        <begin position="98"/>
        <end position="118"/>
    </location>
</feature>
<feature type="transmembrane region" description="Helical" evidence="7">
    <location>
        <begin position="138"/>
        <end position="156"/>
    </location>
</feature>
<evidence type="ECO:0000256" key="5">
    <source>
        <dbReference type="ARBA" id="ARBA00022989"/>
    </source>
</evidence>
<keyword evidence="6 7" id="KW-0472">Membrane</keyword>
<dbReference type="Gene3D" id="1.20.144.10">
    <property type="entry name" value="Phosphatidic acid phosphatase type 2/haloperoxidase"/>
    <property type="match status" value="2"/>
</dbReference>
<sequence>MRRHLPALLARHWRQLALLFVGVLLPLGFFADLVEDIFREGGFPWDQEVLRWYAAHRTPTLTGVAQALALLGGVWGLPLLASVIAAGLVRVGARAQALFLVYAVAGAAALNGLAKFFFQRPRPDVLEAVVREPGFSFPSGHAMSNMAFGLALVLIFRFSRVAWPLAVLGALWGLAVGASRNYLGVHYPSDVLAGFAASVAWVTGLYLILARRWTVLRRAPEESATAPPAKDGEAAKG</sequence>
<feature type="transmembrane region" description="Helical" evidence="7">
    <location>
        <begin position="191"/>
        <end position="209"/>
    </location>
</feature>
<evidence type="ECO:0000256" key="3">
    <source>
        <dbReference type="ARBA" id="ARBA00022692"/>
    </source>
</evidence>
<organism evidence="9 10">
    <name type="scientific">Deinococcus aetherius</name>
    <dbReference type="NCBI Taxonomy" id="200252"/>
    <lineage>
        <taxon>Bacteria</taxon>
        <taxon>Thermotogati</taxon>
        <taxon>Deinococcota</taxon>
        <taxon>Deinococci</taxon>
        <taxon>Deinococcales</taxon>
        <taxon>Deinococcaceae</taxon>
        <taxon>Deinococcus</taxon>
    </lineage>
</organism>
<dbReference type="CDD" id="cd03392">
    <property type="entry name" value="PAP2_like_2"/>
    <property type="match status" value="1"/>
</dbReference>
<protein>
    <submittedName>
        <fullName evidence="9">Phosphatidylglycerophosphatase</fullName>
    </submittedName>
</protein>
<evidence type="ECO:0000256" key="6">
    <source>
        <dbReference type="ARBA" id="ARBA00023136"/>
    </source>
</evidence>
<evidence type="ECO:0000259" key="8">
    <source>
        <dbReference type="SMART" id="SM00014"/>
    </source>
</evidence>
<evidence type="ECO:0000256" key="1">
    <source>
        <dbReference type="ARBA" id="ARBA00004651"/>
    </source>
</evidence>
<evidence type="ECO:0000256" key="7">
    <source>
        <dbReference type="SAM" id="Phobius"/>
    </source>
</evidence>
<name>A0ABM8AD19_9DEIO</name>
<keyword evidence="10" id="KW-1185">Reference proteome</keyword>
<feature type="transmembrane region" description="Helical" evidence="7">
    <location>
        <begin position="67"/>
        <end position="91"/>
    </location>
</feature>
<keyword evidence="4" id="KW-0378">Hydrolase</keyword>
<keyword evidence="3 7" id="KW-0812">Transmembrane</keyword>
<dbReference type="Pfam" id="PF01569">
    <property type="entry name" value="PAP2"/>
    <property type="match status" value="1"/>
</dbReference>
<evidence type="ECO:0000256" key="2">
    <source>
        <dbReference type="ARBA" id="ARBA00022475"/>
    </source>
</evidence>
<dbReference type="SUPFAM" id="SSF48317">
    <property type="entry name" value="Acid phosphatase/Vanadium-dependent haloperoxidase"/>
    <property type="match status" value="1"/>
</dbReference>
<dbReference type="InterPro" id="IPR000326">
    <property type="entry name" value="PAP2/HPO"/>
</dbReference>
<proteinExistence type="predicted"/>
<keyword evidence="2" id="KW-1003">Cell membrane</keyword>